<dbReference type="Proteomes" id="UP000469890">
    <property type="component" value="Unassembled WGS sequence"/>
</dbReference>
<evidence type="ECO:0000259" key="4">
    <source>
        <dbReference type="PROSITE" id="PS51319"/>
    </source>
</evidence>
<comment type="caution">
    <text evidence="5">The sequence shown here is derived from an EMBL/GenBank/DDBJ whole genome shotgun (WGS) entry which is preliminary data.</text>
</comment>
<dbReference type="GO" id="GO:0005634">
    <property type="term" value="C:nucleus"/>
    <property type="evidence" value="ECO:0007669"/>
    <property type="project" value="UniProtKB-SubCell"/>
</dbReference>
<feature type="compositionally biased region" description="Low complexity" evidence="2">
    <location>
        <begin position="144"/>
        <end position="169"/>
    </location>
</feature>
<sequence length="343" mass="39113">MRQQGRTEYLPGTTVFAKLKGYPWWPARIEVDSNVPAKVLKQKSKTKNALYTVFFYGSRDYGFFGPDAIRPFDNAMVENDLKAKKFKTKDLELAVRQALNPSLLTQLEEENNEDDEEEEEDEDDEEDEAEDEEGSGKKKKSKKTSTAAANKKKPVANGKTAKKAANTVGSTTTAQKRKSRKLANGGGDEEDAVGDTAVGESMDRKRRRKSMSLEKEEGHESPIAHDAAKDDIKKTPEYKKVYHIRHRLQRLVYNKKEGEIPLDDYPKILEVVKDIEEAPMTYNLLKDTKIGKVVKAACSYPFENDTAIKDRCQQLMRSWKTHFIDPQQHHKLKSQEDTHMQDV</sequence>
<dbReference type="SMART" id="SM00293">
    <property type="entry name" value="PWWP"/>
    <property type="match status" value="1"/>
</dbReference>
<dbReference type="AlphaFoldDB" id="A0A8H4BJ01"/>
<evidence type="ECO:0000256" key="1">
    <source>
        <dbReference type="PROSITE-ProRule" id="PRU00649"/>
    </source>
</evidence>
<protein>
    <recommendedName>
        <fullName evidence="7">PWWP domain-containing protein</fullName>
    </recommendedName>
</protein>
<name>A0A8H4BJ01_MUCCL</name>
<gene>
    <name evidence="5" type="ORF">FB192DRAFT_1376781</name>
</gene>
<dbReference type="Pfam" id="PF08711">
    <property type="entry name" value="Med26"/>
    <property type="match status" value="1"/>
</dbReference>
<dbReference type="InterPro" id="IPR017923">
    <property type="entry name" value="TFIIS_N"/>
</dbReference>
<dbReference type="Gene3D" id="1.20.930.10">
    <property type="entry name" value="Conserved domain common to transcription factors TFIIS, elongin A, CRSP70"/>
    <property type="match status" value="1"/>
</dbReference>
<organism evidence="5 6">
    <name type="scientific">Mucor circinelloides f. lusitanicus</name>
    <name type="common">Mucor racemosus var. lusitanicus</name>
    <dbReference type="NCBI Taxonomy" id="29924"/>
    <lineage>
        <taxon>Eukaryota</taxon>
        <taxon>Fungi</taxon>
        <taxon>Fungi incertae sedis</taxon>
        <taxon>Mucoromycota</taxon>
        <taxon>Mucoromycotina</taxon>
        <taxon>Mucoromycetes</taxon>
        <taxon>Mucorales</taxon>
        <taxon>Mucorineae</taxon>
        <taxon>Mucoraceae</taxon>
        <taxon>Mucor</taxon>
    </lineage>
</organism>
<evidence type="ECO:0000313" key="6">
    <source>
        <dbReference type="Proteomes" id="UP000469890"/>
    </source>
</evidence>
<proteinExistence type="predicted"/>
<comment type="subcellular location">
    <subcellularLocation>
        <location evidence="1">Nucleus</location>
    </subcellularLocation>
</comment>
<dbReference type="SUPFAM" id="SSF47676">
    <property type="entry name" value="Conserved domain common to transcription factors TFIIS, elongin A, CRSP70"/>
    <property type="match status" value="1"/>
</dbReference>
<reference evidence="5 6" key="1">
    <citation type="submission" date="2019-09" db="EMBL/GenBank/DDBJ databases">
        <authorList>
            <consortium name="DOE Joint Genome Institute"/>
            <person name="Mondo S.J."/>
            <person name="Navarro-Mendoza M.I."/>
            <person name="Perez-Arques C."/>
            <person name="Panchal S."/>
            <person name="Nicolas F.E."/>
            <person name="Ganguly P."/>
            <person name="Pangilinan J."/>
            <person name="Grigoriev I."/>
            <person name="Heitman J."/>
            <person name="Sanya K."/>
            <person name="Garre V."/>
        </authorList>
    </citation>
    <scope>NUCLEOTIDE SEQUENCE [LARGE SCALE GENOMIC DNA]</scope>
    <source>
        <strain evidence="5 6">MU402</strain>
    </source>
</reference>
<dbReference type="CDD" id="cd05162">
    <property type="entry name" value="PWWP"/>
    <property type="match status" value="1"/>
</dbReference>
<evidence type="ECO:0000256" key="2">
    <source>
        <dbReference type="SAM" id="MobiDB-lite"/>
    </source>
</evidence>
<evidence type="ECO:0008006" key="7">
    <source>
        <dbReference type="Google" id="ProtNLM"/>
    </source>
</evidence>
<dbReference type="SUPFAM" id="SSF63748">
    <property type="entry name" value="Tudor/PWWP/MBT"/>
    <property type="match status" value="1"/>
</dbReference>
<keyword evidence="1" id="KW-0539">Nucleus</keyword>
<feature type="compositionally biased region" description="Basic and acidic residues" evidence="2">
    <location>
        <begin position="211"/>
        <end position="230"/>
    </location>
</feature>
<feature type="domain" description="PWWP" evidence="3">
    <location>
        <begin position="11"/>
        <end position="75"/>
    </location>
</feature>
<dbReference type="PANTHER" id="PTHR12550:SF70">
    <property type="entry name" value="JIL-1 ANCHORING AND STABILIZING PROTEIN, ISOFORM A"/>
    <property type="match status" value="1"/>
</dbReference>
<feature type="region of interest" description="Disordered" evidence="2">
    <location>
        <begin position="101"/>
        <end position="230"/>
    </location>
</feature>
<dbReference type="PROSITE" id="PS51319">
    <property type="entry name" value="TFIIS_N"/>
    <property type="match status" value="1"/>
</dbReference>
<accession>A0A8H4BJ01</accession>
<dbReference type="Pfam" id="PF00855">
    <property type="entry name" value="PWWP"/>
    <property type="match status" value="1"/>
</dbReference>
<dbReference type="PROSITE" id="PS50812">
    <property type="entry name" value="PWWP"/>
    <property type="match status" value="1"/>
</dbReference>
<dbReference type="PANTHER" id="PTHR12550">
    <property type="entry name" value="HEPATOMA-DERIVED GROWTH FACTOR-RELATED"/>
    <property type="match status" value="1"/>
</dbReference>
<dbReference type="EMBL" id="JAAECE010000004">
    <property type="protein sequence ID" value="KAF1802207.1"/>
    <property type="molecule type" value="Genomic_DNA"/>
</dbReference>
<feature type="compositionally biased region" description="Acidic residues" evidence="2">
    <location>
        <begin position="107"/>
        <end position="133"/>
    </location>
</feature>
<dbReference type="InterPro" id="IPR000313">
    <property type="entry name" value="PWWP_dom"/>
</dbReference>
<evidence type="ECO:0000259" key="3">
    <source>
        <dbReference type="PROSITE" id="PS50812"/>
    </source>
</evidence>
<dbReference type="InterPro" id="IPR035441">
    <property type="entry name" value="TFIIS/LEDGF_dom_sf"/>
</dbReference>
<evidence type="ECO:0000313" key="5">
    <source>
        <dbReference type="EMBL" id="KAF1802207.1"/>
    </source>
</evidence>
<dbReference type="Gene3D" id="2.30.30.140">
    <property type="match status" value="1"/>
</dbReference>
<feature type="domain" description="TFIIS N-terminal" evidence="4">
    <location>
        <begin position="246"/>
        <end position="326"/>
    </location>
</feature>